<sequence>MSMDRLLAEITRHHFPSPPATPARLAAFEARVGWELDADLRAFYLHCDGGTLFAPLPDVNYRILPLERIERARVAIMGRDEDACGAPSLFTLVDMQDSDFVVLDVAQRSGGRYPLFDAFHETFPETKPIASSFEEFLEKALRSGNRSFWLNSDPATPSR</sequence>
<dbReference type="AlphaFoldDB" id="A0A3A8PC21"/>
<reference evidence="3" key="1">
    <citation type="submission" date="2018-09" db="EMBL/GenBank/DDBJ databases">
        <authorList>
            <person name="Livingstone P.G."/>
            <person name="Whitworth D.E."/>
        </authorList>
    </citation>
    <scope>NUCLEOTIDE SEQUENCE [LARGE SCALE GENOMIC DNA]</scope>
    <source>
        <strain evidence="3">CA051B</strain>
    </source>
</reference>
<name>A0A3A8PC21_9BACT</name>
<dbReference type="SUPFAM" id="SSF160631">
    <property type="entry name" value="SMI1/KNR4-like"/>
    <property type="match status" value="1"/>
</dbReference>
<evidence type="ECO:0000313" key="2">
    <source>
        <dbReference type="EMBL" id="RKH51095.1"/>
    </source>
</evidence>
<evidence type="ECO:0000313" key="3">
    <source>
        <dbReference type="Proteomes" id="UP000272888"/>
    </source>
</evidence>
<protein>
    <submittedName>
        <fullName evidence="2">SMI1/KNR4 family protein</fullName>
    </submittedName>
</protein>
<feature type="domain" description="Knr4/Smi1-like" evidence="1">
    <location>
        <begin position="19"/>
        <end position="139"/>
    </location>
</feature>
<dbReference type="SMART" id="SM00860">
    <property type="entry name" value="SMI1_KNR4"/>
    <property type="match status" value="1"/>
</dbReference>
<organism evidence="2 3">
    <name type="scientific">Corallococcus llansteffanensis</name>
    <dbReference type="NCBI Taxonomy" id="2316731"/>
    <lineage>
        <taxon>Bacteria</taxon>
        <taxon>Pseudomonadati</taxon>
        <taxon>Myxococcota</taxon>
        <taxon>Myxococcia</taxon>
        <taxon>Myxococcales</taxon>
        <taxon>Cystobacterineae</taxon>
        <taxon>Myxococcaceae</taxon>
        <taxon>Corallococcus</taxon>
    </lineage>
</organism>
<evidence type="ECO:0000259" key="1">
    <source>
        <dbReference type="SMART" id="SM00860"/>
    </source>
</evidence>
<dbReference type="EMBL" id="RAWB01000398">
    <property type="protein sequence ID" value="RKH51095.1"/>
    <property type="molecule type" value="Genomic_DNA"/>
</dbReference>
<dbReference type="RefSeq" id="WP_120646594.1">
    <property type="nucleotide sequence ID" value="NZ_RAWB01000398.1"/>
</dbReference>
<dbReference type="InterPro" id="IPR037883">
    <property type="entry name" value="Knr4/Smi1-like_sf"/>
</dbReference>
<dbReference type="Pfam" id="PF09346">
    <property type="entry name" value="SMI1_KNR4"/>
    <property type="match status" value="1"/>
</dbReference>
<keyword evidence="3" id="KW-1185">Reference proteome</keyword>
<dbReference type="Proteomes" id="UP000272888">
    <property type="component" value="Unassembled WGS sequence"/>
</dbReference>
<dbReference type="InterPro" id="IPR018958">
    <property type="entry name" value="Knr4/Smi1-like_dom"/>
</dbReference>
<proteinExistence type="predicted"/>
<comment type="caution">
    <text evidence="2">The sequence shown here is derived from an EMBL/GenBank/DDBJ whole genome shotgun (WGS) entry which is preliminary data.</text>
</comment>
<accession>A0A3A8PC21</accession>
<dbReference type="Gene3D" id="3.40.1580.10">
    <property type="entry name" value="SMI1/KNR4-like"/>
    <property type="match status" value="1"/>
</dbReference>
<gene>
    <name evidence="2" type="ORF">D7V93_29695</name>
</gene>